<dbReference type="InterPro" id="IPR013403">
    <property type="entry name" value="CRISPR-assoc_prot_Csb1/Cas7u"/>
</dbReference>
<name>A0A6V8L4F6_9ACTN</name>
<evidence type="ECO:0008006" key="3">
    <source>
        <dbReference type="Google" id="ProtNLM"/>
    </source>
</evidence>
<proteinExistence type="predicted"/>
<dbReference type="Proteomes" id="UP000482960">
    <property type="component" value="Unassembled WGS sequence"/>
</dbReference>
<dbReference type="AlphaFoldDB" id="A0A6V8L4F6"/>
<evidence type="ECO:0000313" key="1">
    <source>
        <dbReference type="EMBL" id="GFJ87545.1"/>
    </source>
</evidence>
<reference evidence="1 2" key="1">
    <citation type="submission" date="2020-03" db="EMBL/GenBank/DDBJ databases">
        <title>Whole genome shotgun sequence of Phytohabitans rumicis NBRC 108638.</title>
        <authorList>
            <person name="Komaki H."/>
            <person name="Tamura T."/>
        </authorList>
    </citation>
    <scope>NUCLEOTIDE SEQUENCE [LARGE SCALE GENOMIC DNA]</scope>
    <source>
        <strain evidence="1 2">NBRC 108638</strain>
    </source>
</reference>
<organism evidence="1 2">
    <name type="scientific">Phytohabitans rumicis</name>
    <dbReference type="NCBI Taxonomy" id="1076125"/>
    <lineage>
        <taxon>Bacteria</taxon>
        <taxon>Bacillati</taxon>
        <taxon>Actinomycetota</taxon>
        <taxon>Actinomycetes</taxon>
        <taxon>Micromonosporales</taxon>
        <taxon>Micromonosporaceae</taxon>
    </lineage>
</organism>
<accession>A0A6V8L4F6</accession>
<sequence length="434" mass="46272">MGRRFRLTPMPEPALSEMESWLMRSLDLAVLLAAGSPGGSSCLASTTSLEPAGGRHTSVAPAKFAERGKKGGVYAYEQRYLGDESRYAVVIDSKQSQLNRAEQALAQAVEDGHPLLSRVPHVQVTYERDGMVERYYDLTLPHRVFDGHIRAGMIDGQPTTQTAAYRAVRDATPANARALLETSPVTLVFGGWDSSRRSRQGRWRSALVGEIVGFVSASRDGTGVLTEPKPGMRGGARVDPVGMQINLGKKVMAETAERQRAELSPGNYDGIVKVANGIKPGDAKSASALGLGGIPPTLDQLAGVACDTIIRTHVLSFATLRQMRFGAGVEGDAACRALLAALALNALARSDAELYLRANCDLVEAEVPMVRLDQRGGEFLDVEPLSIDAADLLLSEALAHAEKVADVTWSGLALRVTGNPDIVSGAVDTDAEEK</sequence>
<dbReference type="Pfam" id="PF09617">
    <property type="entry name" value="Cas_GSU0053"/>
    <property type="match status" value="1"/>
</dbReference>
<gene>
    <name evidence="1" type="ORF">Prum_011870</name>
</gene>
<reference evidence="1 2" key="2">
    <citation type="submission" date="2020-03" db="EMBL/GenBank/DDBJ databases">
        <authorList>
            <person name="Ichikawa N."/>
            <person name="Kimura A."/>
            <person name="Kitahashi Y."/>
            <person name="Uohara A."/>
        </authorList>
    </citation>
    <scope>NUCLEOTIDE SEQUENCE [LARGE SCALE GENOMIC DNA]</scope>
    <source>
        <strain evidence="1 2">NBRC 108638</strain>
    </source>
</reference>
<comment type="caution">
    <text evidence="1">The sequence shown here is derived from an EMBL/GenBank/DDBJ whole genome shotgun (WGS) entry which is preliminary data.</text>
</comment>
<dbReference type="EMBL" id="BLPG01000001">
    <property type="protein sequence ID" value="GFJ87545.1"/>
    <property type="molecule type" value="Genomic_DNA"/>
</dbReference>
<evidence type="ECO:0000313" key="2">
    <source>
        <dbReference type="Proteomes" id="UP000482960"/>
    </source>
</evidence>
<protein>
    <recommendedName>
        <fullName evidence="3">Type I-U CRISPR-associated protein Cas7</fullName>
    </recommendedName>
</protein>
<dbReference type="NCBIfam" id="TIGR02570">
    <property type="entry name" value="cas7_GSU0053"/>
    <property type="match status" value="1"/>
</dbReference>
<keyword evidence="2" id="KW-1185">Reference proteome</keyword>